<sequence>MFKKPPTIKPSTLLRSSNRRALIAQLQSQYPAFAAAPPELVLALVPETIRNGNASTSAEDKAVIYTDDNGRPLWFEVGNTAGKGAEKAGKGKGQAKVEVIPTIYALWLLPTLLPRIPTEAKLLASPDSALMSGSSLMVPGLLPPPNTYPESSGPPPKTNDFIAITAPDSDVPLVVGRAEMDVAEMVTRRAQGEKGKAIRILHTYWDELWTMGGKGAPPGQDALPDMASLSVQDGDAPAAEAAEPAAETVAQPDTAADILADLLSGDGDAAPEAASSATLETEEVDALLTLALLSAIKLSPPEELPVDASTFYSSHVLPNRPATWPPAPREEGAEASWTGVNAKRDRIPVGADADVRKSSAKKLAKWIKNAERDGLVKTKDVKGKVFIHELMTGHADVQSFVPFHTMVSVSEAAADAAADAADAEKASAQATGDAAGASDEGSSGQLRTVVERFWLPANQGVKLFQGAGYPTSVPSSRPTIRAMLNDYVTKNQLQDGRQKTHVRLNDTILVSALFPKVASADVPGTMPRDALVDKLIAVSCQEHHRVSRLKPARALRAEKINLEGGADMELEAGEVRGPMRKGGPSPIHIEVKQRQGKKVVTLVTGLESFGIEPKDLAGECKRKMGASSSVTPLPTSSAKNPLFEVLIQGDQRKGLGEILTGTHGIESRLIKIEEGKAKK</sequence>
<dbReference type="STRING" id="58919.A0A316ZI98"/>
<evidence type="ECO:0000259" key="2">
    <source>
        <dbReference type="PROSITE" id="PS50296"/>
    </source>
</evidence>
<dbReference type="AlphaFoldDB" id="A0A316ZI98"/>
<dbReference type="EMBL" id="KZ819283">
    <property type="protein sequence ID" value="PWO01240.1"/>
    <property type="molecule type" value="Genomic_DNA"/>
</dbReference>
<protein>
    <recommendedName>
        <fullName evidence="2">SUI1 domain-containing protein</fullName>
    </recommendedName>
</protein>
<dbReference type="Pfam" id="PF17832">
    <property type="entry name" value="Pre-PUA"/>
    <property type="match status" value="1"/>
</dbReference>
<dbReference type="Proteomes" id="UP000245946">
    <property type="component" value="Unassembled WGS sequence"/>
</dbReference>
<dbReference type="InterPro" id="IPR057429">
    <property type="entry name" value="WH_eIF2D"/>
</dbReference>
<dbReference type="Gene3D" id="3.30.780.10">
    <property type="entry name" value="SUI1-like domain"/>
    <property type="match status" value="1"/>
</dbReference>
<feature type="region of interest" description="Disordered" evidence="1">
    <location>
        <begin position="424"/>
        <end position="443"/>
    </location>
</feature>
<dbReference type="InterPro" id="IPR036877">
    <property type="entry name" value="SUI1_dom_sf"/>
</dbReference>
<dbReference type="Gene3D" id="3.10.400.20">
    <property type="match status" value="1"/>
</dbReference>
<organism evidence="3 4">
    <name type="scientific">Tilletiopsis washingtonensis</name>
    <dbReference type="NCBI Taxonomy" id="58919"/>
    <lineage>
        <taxon>Eukaryota</taxon>
        <taxon>Fungi</taxon>
        <taxon>Dikarya</taxon>
        <taxon>Basidiomycota</taxon>
        <taxon>Ustilaginomycotina</taxon>
        <taxon>Exobasidiomycetes</taxon>
        <taxon>Entylomatales</taxon>
        <taxon>Entylomatales incertae sedis</taxon>
        <taxon>Tilletiopsis</taxon>
    </lineage>
</organism>
<dbReference type="PROSITE" id="PS50890">
    <property type="entry name" value="PUA"/>
    <property type="match status" value="1"/>
</dbReference>
<dbReference type="InterPro" id="IPR015947">
    <property type="entry name" value="PUA-like_sf"/>
</dbReference>
<dbReference type="InterPro" id="IPR041366">
    <property type="entry name" value="Pre-PUA"/>
</dbReference>
<dbReference type="InterPro" id="IPR048248">
    <property type="entry name" value="PUA_eIF2d-like"/>
</dbReference>
<dbReference type="GO" id="GO:0003743">
    <property type="term" value="F:translation initiation factor activity"/>
    <property type="evidence" value="ECO:0007669"/>
    <property type="project" value="InterPro"/>
</dbReference>
<dbReference type="InterPro" id="IPR036885">
    <property type="entry name" value="SWIB_MDM2_dom_sf"/>
</dbReference>
<dbReference type="InterPro" id="IPR058886">
    <property type="entry name" value="SWIB_eIF2D"/>
</dbReference>
<proteinExistence type="predicted"/>
<gene>
    <name evidence="3" type="ORF">FA09DRAFT_335869</name>
</gene>
<dbReference type="SUPFAM" id="SSF88697">
    <property type="entry name" value="PUA domain-like"/>
    <property type="match status" value="1"/>
</dbReference>
<dbReference type="Pfam" id="PF26292">
    <property type="entry name" value="PUA_elF2D"/>
    <property type="match status" value="1"/>
</dbReference>
<dbReference type="InterPro" id="IPR039759">
    <property type="entry name" value="eIF2D_SUI1"/>
</dbReference>
<evidence type="ECO:0000313" key="3">
    <source>
        <dbReference type="EMBL" id="PWO01240.1"/>
    </source>
</evidence>
<name>A0A316ZI98_9BASI</name>
<dbReference type="InterPro" id="IPR001950">
    <property type="entry name" value="SUI1"/>
</dbReference>
<feature type="compositionally biased region" description="Low complexity" evidence="1">
    <location>
        <begin position="424"/>
        <end position="439"/>
    </location>
</feature>
<accession>A0A316ZI98</accession>
<dbReference type="OrthoDB" id="199771at2759"/>
<dbReference type="SUPFAM" id="SSF55159">
    <property type="entry name" value="eIF1-like"/>
    <property type="match status" value="1"/>
</dbReference>
<dbReference type="SUPFAM" id="SSF47592">
    <property type="entry name" value="SWIB/MDM2 domain"/>
    <property type="match status" value="1"/>
</dbReference>
<dbReference type="Pfam" id="PF01253">
    <property type="entry name" value="SUI1"/>
    <property type="match status" value="1"/>
</dbReference>
<dbReference type="Pfam" id="PF26291">
    <property type="entry name" value="SWIB_eIF2D"/>
    <property type="match status" value="1"/>
</dbReference>
<evidence type="ECO:0000256" key="1">
    <source>
        <dbReference type="SAM" id="MobiDB-lite"/>
    </source>
</evidence>
<keyword evidence="4" id="KW-1185">Reference proteome</keyword>
<evidence type="ECO:0000313" key="4">
    <source>
        <dbReference type="Proteomes" id="UP000245946"/>
    </source>
</evidence>
<dbReference type="RefSeq" id="XP_025601518.1">
    <property type="nucleotide sequence ID" value="XM_025743809.1"/>
</dbReference>
<dbReference type="PANTHER" id="PTHR12217:SF4">
    <property type="entry name" value="EUKARYOTIC TRANSLATION INITIATION FACTOR 2D"/>
    <property type="match status" value="1"/>
</dbReference>
<dbReference type="GO" id="GO:0001731">
    <property type="term" value="P:formation of translation preinitiation complex"/>
    <property type="evidence" value="ECO:0007669"/>
    <property type="project" value="InterPro"/>
</dbReference>
<dbReference type="GeneID" id="37271353"/>
<reference evidence="3 4" key="1">
    <citation type="journal article" date="2018" name="Mol. Biol. Evol.">
        <title>Broad Genomic Sampling Reveals a Smut Pathogenic Ancestry of the Fungal Clade Ustilaginomycotina.</title>
        <authorList>
            <person name="Kijpornyongpan T."/>
            <person name="Mondo S.J."/>
            <person name="Barry K."/>
            <person name="Sandor L."/>
            <person name="Lee J."/>
            <person name="Lipzen A."/>
            <person name="Pangilinan J."/>
            <person name="LaButti K."/>
            <person name="Hainaut M."/>
            <person name="Henrissat B."/>
            <person name="Grigoriev I.V."/>
            <person name="Spatafora J.W."/>
            <person name="Aime M.C."/>
        </authorList>
    </citation>
    <scope>NUCLEOTIDE SEQUENCE [LARGE SCALE GENOMIC DNA]</scope>
    <source>
        <strain evidence="3 4">MCA 4186</strain>
    </source>
</reference>
<dbReference type="InterPro" id="IPR039757">
    <property type="entry name" value="EIF2D"/>
</dbReference>
<dbReference type="CDD" id="cd11608">
    <property type="entry name" value="eIF2D_C"/>
    <property type="match status" value="1"/>
</dbReference>
<feature type="domain" description="SUI1" evidence="2">
    <location>
        <begin position="587"/>
        <end position="663"/>
    </location>
</feature>
<dbReference type="Pfam" id="PF25304">
    <property type="entry name" value="WHD_eIF2D"/>
    <property type="match status" value="1"/>
</dbReference>
<dbReference type="PANTHER" id="PTHR12217">
    <property type="entry name" value="EUKARYOTIC TRANSLATION INITIATION FACTOR 2D"/>
    <property type="match status" value="1"/>
</dbReference>
<dbReference type="PROSITE" id="PS50296">
    <property type="entry name" value="SUI1"/>
    <property type="match status" value="1"/>
</dbReference>